<dbReference type="GO" id="GO:0010438">
    <property type="term" value="P:cellular response to sulfur starvation"/>
    <property type="evidence" value="ECO:0007669"/>
    <property type="project" value="TreeGrafter"/>
</dbReference>
<name>A0AAD3RUI0_9RHOB</name>
<dbReference type="CDD" id="cd06261">
    <property type="entry name" value="TM_PBP2"/>
    <property type="match status" value="1"/>
</dbReference>
<dbReference type="SUPFAM" id="SSF161098">
    <property type="entry name" value="MetI-like"/>
    <property type="match status" value="1"/>
</dbReference>
<keyword evidence="6 9" id="KW-1133">Transmembrane helix</keyword>
<dbReference type="InterPro" id="IPR000515">
    <property type="entry name" value="MetI-like"/>
</dbReference>
<proteinExistence type="inferred from homology"/>
<evidence type="ECO:0000256" key="2">
    <source>
        <dbReference type="ARBA" id="ARBA00009306"/>
    </source>
</evidence>
<evidence type="ECO:0000313" key="12">
    <source>
        <dbReference type="Proteomes" id="UP001143349"/>
    </source>
</evidence>
<dbReference type="AlphaFoldDB" id="A0AAD3RUI0"/>
<keyword evidence="5 9" id="KW-0812">Transmembrane</keyword>
<feature type="transmembrane region" description="Helical" evidence="9">
    <location>
        <begin position="88"/>
        <end position="108"/>
    </location>
</feature>
<comment type="similarity">
    <text evidence="2 9">Belongs to the binding-protein-dependent transport system permease family.</text>
</comment>
<evidence type="ECO:0000256" key="4">
    <source>
        <dbReference type="ARBA" id="ARBA00022475"/>
    </source>
</evidence>
<keyword evidence="12" id="KW-1185">Reference proteome</keyword>
<evidence type="ECO:0000259" key="10">
    <source>
        <dbReference type="PROSITE" id="PS50928"/>
    </source>
</evidence>
<comment type="caution">
    <text evidence="11">The sequence shown here is derived from an EMBL/GenBank/DDBJ whole genome shotgun (WGS) entry which is preliminary data.</text>
</comment>
<dbReference type="PROSITE" id="PS50928">
    <property type="entry name" value="ABC_TM1"/>
    <property type="match status" value="1"/>
</dbReference>
<dbReference type="Gene3D" id="1.10.3720.10">
    <property type="entry name" value="MetI-like"/>
    <property type="match status" value="1"/>
</dbReference>
<evidence type="ECO:0000256" key="7">
    <source>
        <dbReference type="ARBA" id="ARBA00023136"/>
    </source>
</evidence>
<reference evidence="11" key="2">
    <citation type="submission" date="2023-01" db="EMBL/GenBank/DDBJ databases">
        <authorList>
            <person name="Sun Q."/>
            <person name="Evtushenko L."/>
        </authorList>
    </citation>
    <scope>NUCLEOTIDE SEQUENCE</scope>
    <source>
        <strain evidence="11">VKM B-2222</strain>
    </source>
</reference>
<feature type="domain" description="ABC transmembrane type-1" evidence="10">
    <location>
        <begin position="81"/>
        <end position="261"/>
    </location>
</feature>
<dbReference type="RefSeq" id="WP_010396016.1">
    <property type="nucleotide sequence ID" value="NZ_BSFH01000030.1"/>
</dbReference>
<dbReference type="GO" id="GO:0005886">
    <property type="term" value="C:plasma membrane"/>
    <property type="evidence" value="ECO:0007669"/>
    <property type="project" value="UniProtKB-SubCell"/>
</dbReference>
<dbReference type="Pfam" id="PF00528">
    <property type="entry name" value="BPD_transp_1"/>
    <property type="match status" value="1"/>
</dbReference>
<dbReference type="InterPro" id="IPR035906">
    <property type="entry name" value="MetI-like_sf"/>
</dbReference>
<feature type="transmembrane region" description="Helical" evidence="9">
    <location>
        <begin position="203"/>
        <end position="222"/>
    </location>
</feature>
<feature type="transmembrane region" description="Helical" evidence="9">
    <location>
        <begin position="120"/>
        <end position="141"/>
    </location>
</feature>
<evidence type="ECO:0000313" key="11">
    <source>
        <dbReference type="EMBL" id="GLK64831.1"/>
    </source>
</evidence>
<keyword evidence="3 9" id="KW-0813">Transport</keyword>
<evidence type="ECO:0000256" key="1">
    <source>
        <dbReference type="ARBA" id="ARBA00004651"/>
    </source>
</evidence>
<gene>
    <name evidence="11" type="primary">tauC</name>
    <name evidence="11" type="ORF">GCM10017635_23020</name>
</gene>
<evidence type="ECO:0000256" key="5">
    <source>
        <dbReference type="ARBA" id="ARBA00022692"/>
    </source>
</evidence>
<dbReference type="PANTHER" id="PTHR30151">
    <property type="entry name" value="ALKANE SULFONATE ABC TRANSPORTER-RELATED, MEMBRANE SUBUNIT"/>
    <property type="match status" value="1"/>
</dbReference>
<dbReference type="FunFam" id="1.10.3720.10:FF:000003">
    <property type="entry name" value="Aliphatic sulfonate ABC transporter permease"/>
    <property type="match status" value="1"/>
</dbReference>
<dbReference type="Proteomes" id="UP001143349">
    <property type="component" value="Unassembled WGS sequence"/>
</dbReference>
<comment type="subcellular location">
    <subcellularLocation>
        <location evidence="1 9">Cell membrane</location>
        <topology evidence="1 9">Multi-pass membrane protein</topology>
    </subcellularLocation>
</comment>
<dbReference type="PANTHER" id="PTHR30151:SF25">
    <property type="entry name" value="TAURINE TRANSPORT SYSTEM PERMEASE PROTEIN TAUC"/>
    <property type="match status" value="1"/>
</dbReference>
<evidence type="ECO:0000256" key="6">
    <source>
        <dbReference type="ARBA" id="ARBA00022989"/>
    </source>
</evidence>
<dbReference type="EMBL" id="BSFH01000030">
    <property type="protein sequence ID" value="GLK64831.1"/>
    <property type="molecule type" value="Genomic_DNA"/>
</dbReference>
<evidence type="ECO:0000256" key="8">
    <source>
        <dbReference type="ARBA" id="ARBA00056719"/>
    </source>
</evidence>
<sequence length="275" mass="29558">MLERLTRARPARPGVSYGAPGDGSSAIISLATALVLIALWFLITGMGWVRPLFLPSPGAVWDKFVLAVTEGVSNSTLVQHTLASLGRVLGAFFLALVIAVPVGILMGVNRVVRGLLDPVIEFYRPLPPLAYLPLIIIWLGIGEFPKIFLIFLAIFAPMAIAARSGVRSVSTEQIHAAYAMGASRLQVIRHVILKAALPEIFTGMRIGIGVGWTTLVAAEMVAAHRGLGFMVLNSAEYLASDAVIMGIIVIGVLAFAFDLLIRRIERALIPWKGKI</sequence>
<accession>A0AAD3RUI0</accession>
<reference evidence="11" key="1">
    <citation type="journal article" date="2014" name="Int. J. Syst. Evol. Microbiol.">
        <title>Complete genome sequence of Corynebacterium casei LMG S-19264T (=DSM 44701T), isolated from a smear-ripened cheese.</title>
        <authorList>
            <consortium name="US DOE Joint Genome Institute (JGI-PGF)"/>
            <person name="Walter F."/>
            <person name="Albersmeier A."/>
            <person name="Kalinowski J."/>
            <person name="Ruckert C."/>
        </authorList>
    </citation>
    <scope>NUCLEOTIDE SEQUENCE</scope>
    <source>
        <strain evidence="11">VKM B-2222</strain>
    </source>
</reference>
<keyword evidence="4" id="KW-1003">Cell membrane</keyword>
<keyword evidence="7 9" id="KW-0472">Membrane</keyword>
<feature type="transmembrane region" description="Helical" evidence="9">
    <location>
        <begin position="242"/>
        <end position="261"/>
    </location>
</feature>
<comment type="function">
    <text evidence="8">Probably part of an ABC transporter complex. Probably responsible for the translocation of the substrate across the membrane.</text>
</comment>
<organism evidence="11 12">
    <name type="scientific">Paracoccus kondratievae</name>
    <dbReference type="NCBI Taxonomy" id="135740"/>
    <lineage>
        <taxon>Bacteria</taxon>
        <taxon>Pseudomonadati</taxon>
        <taxon>Pseudomonadota</taxon>
        <taxon>Alphaproteobacteria</taxon>
        <taxon>Rhodobacterales</taxon>
        <taxon>Paracoccaceae</taxon>
        <taxon>Paracoccus</taxon>
    </lineage>
</organism>
<feature type="transmembrane region" description="Helical" evidence="9">
    <location>
        <begin position="26"/>
        <end position="49"/>
    </location>
</feature>
<evidence type="ECO:0000256" key="3">
    <source>
        <dbReference type="ARBA" id="ARBA00022448"/>
    </source>
</evidence>
<evidence type="ECO:0000256" key="9">
    <source>
        <dbReference type="RuleBase" id="RU363032"/>
    </source>
</evidence>
<protein>
    <submittedName>
        <fullName evidence="11">Taurine ABC transporter permease</fullName>
    </submittedName>
</protein>
<feature type="transmembrane region" description="Helical" evidence="9">
    <location>
        <begin position="147"/>
        <end position="166"/>
    </location>
</feature>
<dbReference type="GO" id="GO:0042918">
    <property type="term" value="P:alkanesulfonate transmembrane transport"/>
    <property type="evidence" value="ECO:0007669"/>
    <property type="project" value="UniProtKB-ARBA"/>
</dbReference>